<evidence type="ECO:0000313" key="2">
    <source>
        <dbReference type="RefSeq" id="XP_022731246.1"/>
    </source>
</evidence>
<accession>A0A6P5XTQ9</accession>
<sequence length="115" mass="12605">MIISREILVKDTTVASVEELQNLAGGADIKGLEAALDKVGHVEDGKKITRGVGLESMSIGKRDALLVFRTLCKMGMKEDADEVTTNTRILSLELLQVNFMNLFYALKNVSFVVFA</sequence>
<keyword evidence="1" id="KW-1185">Reference proteome</keyword>
<dbReference type="Proteomes" id="UP000515121">
    <property type="component" value="Unplaced"/>
</dbReference>
<dbReference type="AlphaFoldDB" id="A0A6P5XTQ9"/>
<protein>
    <submittedName>
        <fullName evidence="2">Brefeldin A-inhibited guanine nucleotide-exchange protein 5-like isoform X3</fullName>
    </submittedName>
</protein>
<gene>
    <name evidence="2" type="primary">LOC111285868</name>
</gene>
<dbReference type="GeneID" id="111285868"/>
<dbReference type="RefSeq" id="XP_022731246.1">
    <property type="nucleotide sequence ID" value="XM_022875511.1"/>
</dbReference>
<reference evidence="2" key="1">
    <citation type="submission" date="2025-08" db="UniProtKB">
        <authorList>
            <consortium name="RefSeq"/>
        </authorList>
    </citation>
    <scope>IDENTIFICATION</scope>
    <source>
        <tissue evidence="2">Fruit stalk</tissue>
    </source>
</reference>
<name>A0A6P5XTQ9_DURZI</name>
<proteinExistence type="predicted"/>
<evidence type="ECO:0000313" key="1">
    <source>
        <dbReference type="Proteomes" id="UP000515121"/>
    </source>
</evidence>
<organism evidence="1 2">
    <name type="scientific">Durio zibethinus</name>
    <name type="common">Durian</name>
    <dbReference type="NCBI Taxonomy" id="66656"/>
    <lineage>
        <taxon>Eukaryota</taxon>
        <taxon>Viridiplantae</taxon>
        <taxon>Streptophyta</taxon>
        <taxon>Embryophyta</taxon>
        <taxon>Tracheophyta</taxon>
        <taxon>Spermatophyta</taxon>
        <taxon>Magnoliopsida</taxon>
        <taxon>eudicotyledons</taxon>
        <taxon>Gunneridae</taxon>
        <taxon>Pentapetalae</taxon>
        <taxon>rosids</taxon>
        <taxon>malvids</taxon>
        <taxon>Malvales</taxon>
        <taxon>Malvaceae</taxon>
        <taxon>Helicteroideae</taxon>
        <taxon>Durio</taxon>
    </lineage>
</organism>